<dbReference type="KEGG" id="chrb:DK843_10490"/>
<dbReference type="Proteomes" id="UP001462502">
    <property type="component" value="Unassembled WGS sequence"/>
</dbReference>
<dbReference type="EMBL" id="JBDXMI010000001">
    <property type="protein sequence ID" value="MEO9386052.1"/>
    <property type="molecule type" value="Genomic_DNA"/>
</dbReference>
<dbReference type="EMBL" id="CP029554">
    <property type="protein sequence ID" value="AXE34688.1"/>
    <property type="molecule type" value="Genomic_DNA"/>
</dbReference>
<dbReference type="AlphaFoldDB" id="A0A344UHE0"/>
<proteinExistence type="predicted"/>
<accession>A0A344UHE0</accession>
<dbReference type="KEGG" id="chri:DK842_04970"/>
<protein>
    <submittedName>
        <fullName evidence="3">STAS domain-containing protein</fullName>
    </submittedName>
</protein>
<gene>
    <name evidence="3" type="ORF">ABI908_18300</name>
    <name evidence="2" type="ORF">DK843_10490</name>
</gene>
<dbReference type="InterPro" id="IPR036513">
    <property type="entry name" value="STAS_dom_sf"/>
</dbReference>
<reference evidence="2 4" key="1">
    <citation type="submission" date="2018-05" db="EMBL/GenBank/DDBJ databases">
        <title>Genome sequencing, assembly and analysis of the novel insecticidal bacterium, Chromobacterium phragmitis.</title>
        <authorList>
            <person name="Sparks M.E."/>
            <person name="Blackburn M.B."/>
            <person name="Gundersen-Rindal D.E."/>
        </authorList>
    </citation>
    <scope>NUCLEOTIDE SEQUENCE [LARGE SCALE GENOMIC DNA]</scope>
    <source>
        <strain evidence="2">IIBBL 274-1</strain>
    </source>
</reference>
<dbReference type="PANTHER" id="PTHR33745:SF1">
    <property type="entry name" value="RSBT ANTAGONIST PROTEIN RSBS"/>
    <property type="match status" value="1"/>
</dbReference>
<dbReference type="CDD" id="cd07041">
    <property type="entry name" value="STAS_RsbR_RsbS_like"/>
    <property type="match status" value="1"/>
</dbReference>
<keyword evidence="5" id="KW-1185">Reference proteome</keyword>
<dbReference type="SUPFAM" id="SSF52091">
    <property type="entry name" value="SpoIIaa-like"/>
    <property type="match status" value="1"/>
</dbReference>
<name>A0A344UHE0_9NEIS</name>
<sequence length="120" mass="13039">MSDDVSEARITLSQIGDALLACVQGELRPPLVRQMQHRLLERISGKAVRRVMLDVSEVRFLDLESYQALVDLKRTVSLMGASTVLVGLRPGVIQGLSQVGADLGAFRGAISLEQALELKP</sequence>
<reference evidence="3 5" key="2">
    <citation type="submission" date="2024-05" db="EMBL/GenBank/DDBJ databases">
        <authorList>
            <person name="De Oliveira J.P."/>
            <person name="Noriler S.A."/>
            <person name="De Oliveira A.G."/>
            <person name="Sipoli D.S."/>
        </authorList>
    </citation>
    <scope>NUCLEOTIDE SEQUENCE [LARGE SCALE GENOMIC DNA]</scope>
    <source>
        <strain evidence="3 5">LABIM192</strain>
    </source>
</reference>
<evidence type="ECO:0000259" key="1">
    <source>
        <dbReference type="PROSITE" id="PS50801"/>
    </source>
</evidence>
<dbReference type="Gene3D" id="3.30.750.24">
    <property type="entry name" value="STAS domain"/>
    <property type="match status" value="1"/>
</dbReference>
<dbReference type="PANTHER" id="PTHR33745">
    <property type="entry name" value="RSBT ANTAGONIST PROTEIN RSBS-RELATED"/>
    <property type="match status" value="1"/>
</dbReference>
<dbReference type="RefSeq" id="WP_114060363.1">
    <property type="nucleotide sequence ID" value="NZ_CP029495.1"/>
</dbReference>
<dbReference type="InterPro" id="IPR002645">
    <property type="entry name" value="STAS_dom"/>
</dbReference>
<dbReference type="OrthoDB" id="8590660at2"/>
<evidence type="ECO:0000313" key="5">
    <source>
        <dbReference type="Proteomes" id="UP001462502"/>
    </source>
</evidence>
<evidence type="ECO:0000313" key="2">
    <source>
        <dbReference type="EMBL" id="AXE34688.1"/>
    </source>
</evidence>
<dbReference type="InterPro" id="IPR051932">
    <property type="entry name" value="Bact_StressResp_Reg"/>
</dbReference>
<evidence type="ECO:0000313" key="4">
    <source>
        <dbReference type="Proteomes" id="UP000252038"/>
    </source>
</evidence>
<dbReference type="Pfam" id="PF01740">
    <property type="entry name" value="STAS"/>
    <property type="match status" value="1"/>
</dbReference>
<organism evidence="2 4">
    <name type="scientific">Chromobacterium phragmitis</name>
    <dbReference type="NCBI Taxonomy" id="2202141"/>
    <lineage>
        <taxon>Bacteria</taxon>
        <taxon>Pseudomonadati</taxon>
        <taxon>Pseudomonadota</taxon>
        <taxon>Betaproteobacteria</taxon>
        <taxon>Neisseriales</taxon>
        <taxon>Chromobacteriaceae</taxon>
        <taxon>Chromobacterium</taxon>
    </lineage>
</organism>
<feature type="domain" description="STAS" evidence="1">
    <location>
        <begin position="8"/>
        <end position="119"/>
    </location>
</feature>
<dbReference type="Proteomes" id="UP000252038">
    <property type="component" value="Chromosome"/>
</dbReference>
<dbReference type="PROSITE" id="PS50801">
    <property type="entry name" value="STAS"/>
    <property type="match status" value="1"/>
</dbReference>
<evidence type="ECO:0000313" key="3">
    <source>
        <dbReference type="EMBL" id="MEO9386052.1"/>
    </source>
</evidence>